<dbReference type="Proteomes" id="UP000284824">
    <property type="component" value="Unassembled WGS sequence"/>
</dbReference>
<sequence>MAFTIILGSKIAEEQVDSLTDSEFAALMEVYETLRLVPENGEKLKREAPDGSAIRMITHRGIEVIYHIVGHAVEVVIIRVNRFPT</sequence>
<dbReference type="AlphaFoldDB" id="A0A438MG45"/>
<reference evidence="1 2" key="1">
    <citation type="submission" date="2019-01" db="EMBL/GenBank/DDBJ databases">
        <title>Sequencing the genomes of 1000 actinobacteria strains.</title>
        <authorList>
            <person name="Klenk H.-P."/>
        </authorList>
    </citation>
    <scope>NUCLEOTIDE SEQUENCE [LARGE SCALE GENOMIC DNA]</scope>
    <source>
        <strain evidence="1 2">DSM 43925</strain>
    </source>
</reference>
<evidence type="ECO:0008006" key="3">
    <source>
        <dbReference type="Google" id="ProtNLM"/>
    </source>
</evidence>
<dbReference type="EMBL" id="SAUN01000001">
    <property type="protein sequence ID" value="RVX44431.1"/>
    <property type="molecule type" value="Genomic_DNA"/>
</dbReference>
<gene>
    <name evidence="1" type="ORF">EDD27_7163</name>
</gene>
<accession>A0A438MG45</accession>
<evidence type="ECO:0000313" key="1">
    <source>
        <dbReference type="EMBL" id="RVX44431.1"/>
    </source>
</evidence>
<protein>
    <recommendedName>
        <fullName evidence="3">Type II toxin-antitoxin system RelE/ParE family toxin</fullName>
    </recommendedName>
</protein>
<organism evidence="1 2">
    <name type="scientific">Nonomuraea polychroma</name>
    <dbReference type="NCBI Taxonomy" id="46176"/>
    <lineage>
        <taxon>Bacteria</taxon>
        <taxon>Bacillati</taxon>
        <taxon>Actinomycetota</taxon>
        <taxon>Actinomycetes</taxon>
        <taxon>Streptosporangiales</taxon>
        <taxon>Streptosporangiaceae</taxon>
        <taxon>Nonomuraea</taxon>
    </lineage>
</organism>
<name>A0A438MG45_9ACTN</name>
<keyword evidence="2" id="KW-1185">Reference proteome</keyword>
<evidence type="ECO:0000313" key="2">
    <source>
        <dbReference type="Proteomes" id="UP000284824"/>
    </source>
</evidence>
<dbReference type="RefSeq" id="WP_127936204.1">
    <property type="nucleotide sequence ID" value="NZ_SAUN01000001.1"/>
</dbReference>
<dbReference type="OrthoDB" id="3539903at2"/>
<comment type="caution">
    <text evidence="1">The sequence shown here is derived from an EMBL/GenBank/DDBJ whole genome shotgun (WGS) entry which is preliminary data.</text>
</comment>
<proteinExistence type="predicted"/>